<dbReference type="KEGG" id="vg:60321018"/>
<feature type="compositionally biased region" description="Acidic residues" evidence="1">
    <location>
        <begin position="83"/>
        <end position="97"/>
    </location>
</feature>
<evidence type="ECO:0000313" key="4">
    <source>
        <dbReference type="Proteomes" id="UP000325405"/>
    </source>
</evidence>
<accession>A0A5P8D6Q3</accession>
<reference evidence="3 4" key="1">
    <citation type="submission" date="2019-08" db="EMBL/GenBank/DDBJ databases">
        <authorList>
            <person name="Lippold A."/>
            <person name="Marlatt M."/>
            <person name="Cooper K."/>
            <person name="Frohnapfel E."/>
            <person name="Glenski M."/>
            <person name="Johnson H."/>
            <person name="Johnson K."/>
            <person name="Tjaden E."/>
            <person name="Troeh S."/>
            <person name="Hayes S."/>
            <person name="Ettinger A.-S.H."/>
            <person name="Ettinger W.F."/>
            <person name="Haydock J."/>
            <person name="Anders K.R."/>
            <person name="Garlena R.A."/>
            <person name="Russell D.A."/>
            <person name="Pope W.H."/>
            <person name="Jacobs-Sera D."/>
            <person name="Hatfull G.F."/>
        </authorList>
    </citation>
    <scope>NUCLEOTIDE SEQUENCE [LARGE SCALE GENOMIC DNA]</scope>
</reference>
<dbReference type="Pfam" id="PF12705">
    <property type="entry name" value="PDDEXK_1"/>
    <property type="match status" value="1"/>
</dbReference>
<proteinExistence type="predicted"/>
<dbReference type="EMBL" id="MN284893">
    <property type="protein sequence ID" value="QFP94668.1"/>
    <property type="molecule type" value="Genomic_DNA"/>
</dbReference>
<feature type="region of interest" description="Disordered" evidence="1">
    <location>
        <begin position="1"/>
        <end position="120"/>
    </location>
</feature>
<organism evidence="3 4">
    <name type="scientific">Mycobacterium phage LilMcDreamy</name>
    <dbReference type="NCBI Taxonomy" id="2652422"/>
    <lineage>
        <taxon>Viruses</taxon>
        <taxon>Duplodnaviria</taxon>
        <taxon>Heunggongvirae</taxon>
        <taxon>Uroviricota</taxon>
        <taxon>Caudoviricetes</taxon>
        <taxon>Bclasvirinae</taxon>
        <taxon>Lilmcdreamyvirus</taxon>
        <taxon>Lilmcdreamyvirus lilmcdreamy</taxon>
    </lineage>
</organism>
<dbReference type="Proteomes" id="UP000325405">
    <property type="component" value="Segment"/>
</dbReference>
<dbReference type="GeneID" id="60321018"/>
<name>A0A5P8D6Q3_9CAUD</name>
<evidence type="ECO:0000313" key="3">
    <source>
        <dbReference type="EMBL" id="QFP94668.1"/>
    </source>
</evidence>
<keyword evidence="4" id="KW-1185">Reference proteome</keyword>
<dbReference type="RefSeq" id="YP_009949612.1">
    <property type="nucleotide sequence ID" value="NC_051582.1"/>
</dbReference>
<sequence length="476" mass="52101">MANKRAAERDIAREFPARTQPDGRVYRRTGPGDQDGWTSDPRFAHPSYFAPGAPEPLPAAQDPADSPIVSEAGSEPPAIDTTTTDEETTVTAIDEDGTLQGRQTEWEGYPLPPEPPRFKPKFNGWKQYLLPALTTGRPTGFTRATTVADTLDDTAGLSKWKRRETAKRIFSLMQMNPTDRLSPRFGVTVAEALEAFNAALSAPTVGELDKALDTIDNLMGGKDSAELGTAVHAWLEAIDLGQVTYQDVPEMFRPYVDRYQSILASFGLIAVPEYVERIVMNDLGEETVTGQIDRMYRIASTGDLILGDVKTSKTLQYSWLSYAVQLAVYGWAPWILNLDGKGWSPMPKLYGVPHASDAEVFGEDGDPRPAFAVLMHIPSDQPERGQAVTMDLTWGAETMITSIETRDRRKAAKNGKAVAGLHALPSPTDAGLRLAKARIELTRITSAADGQAIYEAYQDVWDDDLGEFAAHVADAI</sequence>
<feature type="domain" description="PD-(D/E)XK endonuclease-like" evidence="2">
    <location>
        <begin position="178"/>
        <end position="332"/>
    </location>
</feature>
<protein>
    <recommendedName>
        <fullName evidence="2">PD-(D/E)XK endonuclease-like domain-containing protein</fullName>
    </recommendedName>
</protein>
<dbReference type="InterPro" id="IPR038726">
    <property type="entry name" value="PDDEXK_AddAB-type"/>
</dbReference>
<evidence type="ECO:0000259" key="2">
    <source>
        <dbReference type="Pfam" id="PF12705"/>
    </source>
</evidence>
<feature type="compositionally biased region" description="Basic and acidic residues" evidence="1">
    <location>
        <begin position="1"/>
        <end position="16"/>
    </location>
</feature>
<evidence type="ECO:0000256" key="1">
    <source>
        <dbReference type="SAM" id="MobiDB-lite"/>
    </source>
</evidence>
<gene>
    <name evidence="3" type="primary">48</name>
    <name evidence="3" type="ORF">SEA_LILMCDREAMY_48</name>
</gene>